<keyword evidence="1" id="KW-0732">Signal</keyword>
<dbReference type="InterPro" id="IPR035923">
    <property type="entry name" value="TT1751-like_sf"/>
</dbReference>
<dbReference type="Pfam" id="PF03625">
    <property type="entry name" value="DUF302"/>
    <property type="match status" value="1"/>
</dbReference>
<evidence type="ECO:0000313" key="4">
    <source>
        <dbReference type="Proteomes" id="UP000295793"/>
    </source>
</evidence>
<dbReference type="PANTHER" id="PTHR38342">
    <property type="entry name" value="SLR5037 PROTEIN"/>
    <property type="match status" value="1"/>
</dbReference>
<protein>
    <submittedName>
        <fullName evidence="3">Uncharacterized protein (DUF302 family)</fullName>
    </submittedName>
</protein>
<organism evidence="3 4">
    <name type="scientific">Reinekea marinisedimentorum</name>
    <dbReference type="NCBI Taxonomy" id="230495"/>
    <lineage>
        <taxon>Bacteria</taxon>
        <taxon>Pseudomonadati</taxon>
        <taxon>Pseudomonadota</taxon>
        <taxon>Gammaproteobacteria</taxon>
        <taxon>Oceanospirillales</taxon>
        <taxon>Saccharospirillaceae</taxon>
        <taxon>Reinekea</taxon>
    </lineage>
</organism>
<evidence type="ECO:0000313" key="3">
    <source>
        <dbReference type="EMBL" id="TCS42712.1"/>
    </source>
</evidence>
<dbReference type="CDD" id="cd14797">
    <property type="entry name" value="DUF302"/>
    <property type="match status" value="1"/>
</dbReference>
<dbReference type="InterPro" id="IPR005180">
    <property type="entry name" value="DUF302"/>
</dbReference>
<comment type="caution">
    <text evidence="3">The sequence shown here is derived from an EMBL/GenBank/DDBJ whole genome shotgun (WGS) entry which is preliminary data.</text>
</comment>
<sequence>MKTKLAAALITTCISASAMAAEGVVNIAASKSVAETADNLEKVFASKGMTIFNRIKHSESAKEVGIELRDTEVIIFGNPKIGSQLMKCQQSVAIDLPQKALVWEDEDSNVWITYNDPAYLVDRHSIEGCDEVVNTVSNALSNLTNAAAKM</sequence>
<feature type="domain" description="DUF302" evidence="2">
    <location>
        <begin position="55"/>
        <end position="117"/>
    </location>
</feature>
<proteinExistence type="predicted"/>
<dbReference type="SUPFAM" id="SSF103247">
    <property type="entry name" value="TT1751-like"/>
    <property type="match status" value="1"/>
</dbReference>
<feature type="signal peptide" evidence="1">
    <location>
        <begin position="1"/>
        <end position="20"/>
    </location>
</feature>
<evidence type="ECO:0000256" key="1">
    <source>
        <dbReference type="SAM" id="SignalP"/>
    </source>
</evidence>
<dbReference type="RefSeq" id="WP_132700616.1">
    <property type="nucleotide sequence ID" value="NZ_SLZR01000003.1"/>
</dbReference>
<feature type="chain" id="PRO_5020950936" evidence="1">
    <location>
        <begin position="21"/>
        <end position="150"/>
    </location>
</feature>
<keyword evidence="4" id="KW-1185">Reference proteome</keyword>
<dbReference type="OrthoDB" id="9799367at2"/>
<dbReference type="PANTHER" id="PTHR38342:SF2">
    <property type="entry name" value="INNER MEMBRANE OR EXPORTED"/>
    <property type="match status" value="1"/>
</dbReference>
<gene>
    <name evidence="3" type="ORF">BCF53_103382</name>
</gene>
<dbReference type="EMBL" id="SLZR01000003">
    <property type="protein sequence ID" value="TCS42712.1"/>
    <property type="molecule type" value="Genomic_DNA"/>
</dbReference>
<evidence type="ECO:0000259" key="2">
    <source>
        <dbReference type="Pfam" id="PF03625"/>
    </source>
</evidence>
<name>A0A4R3I8U6_9GAMM</name>
<reference evidence="3 4" key="1">
    <citation type="submission" date="2019-03" db="EMBL/GenBank/DDBJ databases">
        <title>Genomic Encyclopedia of Archaeal and Bacterial Type Strains, Phase II (KMG-II): from individual species to whole genera.</title>
        <authorList>
            <person name="Goeker M."/>
        </authorList>
    </citation>
    <scope>NUCLEOTIDE SEQUENCE [LARGE SCALE GENOMIC DNA]</scope>
    <source>
        <strain evidence="3 4">DSM 15388</strain>
    </source>
</reference>
<dbReference type="Gene3D" id="3.30.310.70">
    <property type="entry name" value="TT1751-like domain"/>
    <property type="match status" value="1"/>
</dbReference>
<dbReference type="AlphaFoldDB" id="A0A4R3I8U6"/>
<dbReference type="Proteomes" id="UP000295793">
    <property type="component" value="Unassembled WGS sequence"/>
</dbReference>
<accession>A0A4R3I8U6</accession>